<dbReference type="PROSITE" id="PS50943">
    <property type="entry name" value="HTH_CROC1"/>
    <property type="match status" value="1"/>
</dbReference>
<dbReference type="InterPro" id="IPR010982">
    <property type="entry name" value="Lambda_DNA-bd_dom_sf"/>
</dbReference>
<evidence type="ECO:0000259" key="1">
    <source>
        <dbReference type="PROSITE" id="PS50943"/>
    </source>
</evidence>
<accession>A0ABS0GUC8</accession>
<sequence length="260" mass="28196">MNLDVWIRALKAARAGAGVSQEQLATMIRWSASTIAGIETGRRRPTTEFAVAADEALQTGGLLAQLLRIADEQRTPVWFAPWRGYEAEATRLCAFEPTVIPGLLQTEEYARAVLSAGGLHGPDDVAELLSARLERQDLLSKENPPEFLAIIDEFALRRPVGGPAVLDAQLGHLIELAALPHVHLYALPANVGAHVGLGGGFILADLPDDDRVAYLENVANGQVVDDPKLIRYLRRKWDSLLGESLSESATLELLKALKVT</sequence>
<dbReference type="SMART" id="SM00530">
    <property type="entry name" value="HTH_XRE"/>
    <property type="match status" value="1"/>
</dbReference>
<organism evidence="2 3">
    <name type="scientific">Plantactinospora alkalitolerans</name>
    <dbReference type="NCBI Taxonomy" id="2789879"/>
    <lineage>
        <taxon>Bacteria</taxon>
        <taxon>Bacillati</taxon>
        <taxon>Actinomycetota</taxon>
        <taxon>Actinomycetes</taxon>
        <taxon>Micromonosporales</taxon>
        <taxon>Micromonosporaceae</taxon>
        <taxon>Plantactinospora</taxon>
    </lineage>
</organism>
<dbReference type="CDD" id="cd00093">
    <property type="entry name" value="HTH_XRE"/>
    <property type="match status" value="1"/>
</dbReference>
<dbReference type="Gene3D" id="1.10.260.40">
    <property type="entry name" value="lambda repressor-like DNA-binding domains"/>
    <property type="match status" value="1"/>
</dbReference>
<proteinExistence type="predicted"/>
<name>A0ABS0GUC8_9ACTN</name>
<dbReference type="Pfam" id="PF13560">
    <property type="entry name" value="HTH_31"/>
    <property type="match status" value="1"/>
</dbReference>
<dbReference type="Proteomes" id="UP000638560">
    <property type="component" value="Unassembled WGS sequence"/>
</dbReference>
<dbReference type="EMBL" id="JADPUN010000136">
    <property type="protein sequence ID" value="MBF9129815.1"/>
    <property type="molecule type" value="Genomic_DNA"/>
</dbReference>
<gene>
    <name evidence="2" type="ORF">I0C86_12715</name>
</gene>
<dbReference type="SUPFAM" id="SSF47413">
    <property type="entry name" value="lambda repressor-like DNA-binding domains"/>
    <property type="match status" value="1"/>
</dbReference>
<dbReference type="Pfam" id="PF19054">
    <property type="entry name" value="DUF5753"/>
    <property type="match status" value="1"/>
</dbReference>
<reference evidence="2 3" key="1">
    <citation type="submission" date="2020-11" db="EMBL/GenBank/DDBJ databases">
        <title>A novel isolate from a Black sea contaminated sediment with potential to produce alkanes: Plantactinospora alkalitolerans sp. nov.</title>
        <authorList>
            <person name="Carro L."/>
            <person name="Veyisoglu A."/>
            <person name="Guven K."/>
            <person name="Schumann P."/>
            <person name="Klenk H.-P."/>
            <person name="Sahin N."/>
        </authorList>
    </citation>
    <scope>NUCLEOTIDE SEQUENCE [LARGE SCALE GENOMIC DNA]</scope>
    <source>
        <strain evidence="2 3">S1510</strain>
    </source>
</reference>
<feature type="domain" description="HTH cro/C1-type" evidence="1">
    <location>
        <begin position="10"/>
        <end position="63"/>
    </location>
</feature>
<evidence type="ECO:0000313" key="2">
    <source>
        <dbReference type="EMBL" id="MBF9129815.1"/>
    </source>
</evidence>
<protein>
    <submittedName>
        <fullName evidence="2">Helix-turn-helix transcriptional regulator</fullName>
    </submittedName>
</protein>
<comment type="caution">
    <text evidence="2">The sequence shown here is derived from an EMBL/GenBank/DDBJ whole genome shotgun (WGS) entry which is preliminary data.</text>
</comment>
<dbReference type="RefSeq" id="WP_196201440.1">
    <property type="nucleotide sequence ID" value="NZ_JADPUN010000136.1"/>
</dbReference>
<dbReference type="InterPro" id="IPR001387">
    <property type="entry name" value="Cro/C1-type_HTH"/>
</dbReference>
<keyword evidence="3" id="KW-1185">Reference proteome</keyword>
<dbReference type="InterPro" id="IPR043917">
    <property type="entry name" value="DUF5753"/>
</dbReference>
<evidence type="ECO:0000313" key="3">
    <source>
        <dbReference type="Proteomes" id="UP000638560"/>
    </source>
</evidence>